<evidence type="ECO:0000256" key="4">
    <source>
        <dbReference type="ARBA" id="ARBA00016218"/>
    </source>
</evidence>
<evidence type="ECO:0000256" key="9">
    <source>
        <dbReference type="ARBA" id="ARBA00022909"/>
    </source>
</evidence>
<keyword evidence="9" id="KW-0289">Folate biosynthesis</keyword>
<dbReference type="EMBL" id="AZJI01000005">
    <property type="protein sequence ID" value="ETD23267.1"/>
    <property type="molecule type" value="Genomic_DNA"/>
</dbReference>
<evidence type="ECO:0000256" key="7">
    <source>
        <dbReference type="ARBA" id="ARBA00022777"/>
    </source>
</evidence>
<accession>V8C862</accession>
<dbReference type="NCBIfam" id="TIGR01498">
    <property type="entry name" value="folK"/>
    <property type="match status" value="1"/>
</dbReference>
<dbReference type="SUPFAM" id="SSF55083">
    <property type="entry name" value="6-hydroxymethyl-7,8-dihydropterin pyrophosphokinase, HPPK"/>
    <property type="match status" value="1"/>
</dbReference>
<keyword evidence="13" id="KW-1133">Transmembrane helix</keyword>
<gene>
    <name evidence="15" type="ORF">HMPREF2086_01066</name>
</gene>
<name>V8C862_9HELI</name>
<dbReference type="AlphaFoldDB" id="V8C862"/>
<evidence type="ECO:0000259" key="14">
    <source>
        <dbReference type="PROSITE" id="PS00794"/>
    </source>
</evidence>
<organism evidence="15 16">
    <name type="scientific">Helicobacter macacae MIT 99-5501</name>
    <dbReference type="NCBI Taxonomy" id="1357400"/>
    <lineage>
        <taxon>Bacteria</taxon>
        <taxon>Pseudomonadati</taxon>
        <taxon>Campylobacterota</taxon>
        <taxon>Epsilonproteobacteria</taxon>
        <taxon>Campylobacterales</taxon>
        <taxon>Helicobacteraceae</taxon>
        <taxon>Helicobacter</taxon>
    </lineage>
</organism>
<dbReference type="InterPro" id="IPR035907">
    <property type="entry name" value="Hppk_sf"/>
</dbReference>
<dbReference type="Proteomes" id="UP000018731">
    <property type="component" value="Unassembled WGS sequence"/>
</dbReference>
<feature type="transmembrane region" description="Helical" evidence="13">
    <location>
        <begin position="86"/>
        <end position="108"/>
    </location>
</feature>
<keyword evidence="16" id="KW-1185">Reference proteome</keyword>
<dbReference type="HOGENOM" id="CLU_1218410_0_0_7"/>
<evidence type="ECO:0000256" key="6">
    <source>
        <dbReference type="ARBA" id="ARBA00022741"/>
    </source>
</evidence>
<dbReference type="PROSITE" id="PS00794">
    <property type="entry name" value="HPPK"/>
    <property type="match status" value="1"/>
</dbReference>
<dbReference type="Pfam" id="PF01288">
    <property type="entry name" value="HPPK"/>
    <property type="match status" value="1"/>
</dbReference>
<dbReference type="UniPathway" id="UPA00077">
    <property type="reaction ID" value="UER00155"/>
</dbReference>
<protein>
    <recommendedName>
        <fullName evidence="4">2-amino-4-hydroxy-6-hydroxymethyldihydropteridine pyrophosphokinase</fullName>
        <ecNumber evidence="3">2.7.6.3</ecNumber>
    </recommendedName>
    <alternativeName>
        <fullName evidence="11">6-hydroxymethyl-7,8-dihydropterin pyrophosphokinase</fullName>
    </alternativeName>
    <alternativeName>
        <fullName evidence="12">7,8-dihydro-6-hydroxymethylpterin-pyrophosphokinase</fullName>
    </alternativeName>
</protein>
<dbReference type="CDD" id="cd00483">
    <property type="entry name" value="HPPK"/>
    <property type="match status" value="1"/>
</dbReference>
<keyword evidence="8" id="KW-0067">ATP-binding</keyword>
<dbReference type="PANTHER" id="PTHR43071">
    <property type="entry name" value="2-AMINO-4-HYDROXY-6-HYDROXYMETHYLDIHYDROPTERIDINE PYROPHOSPHOKINASE"/>
    <property type="match status" value="1"/>
</dbReference>
<dbReference type="GO" id="GO:0005524">
    <property type="term" value="F:ATP binding"/>
    <property type="evidence" value="ECO:0007669"/>
    <property type="project" value="UniProtKB-KW"/>
</dbReference>
<evidence type="ECO:0000256" key="1">
    <source>
        <dbReference type="ARBA" id="ARBA00005051"/>
    </source>
</evidence>
<sequence length="227" mass="25572">MTKANKDKSTMSGIHQIICTKGFPSACAPKNHTSKNPASKSHISKTLSSKILVSMPSKSLASKASKSVVLGIGANIGTQDKILARFWHLLCFFASHSRIFGISTSPIYRNPPFGYANQAHFYNALVTLSTSLSLLQIYALVFYAERKFGRVRKREFKNAPRMIDIDIIFYSDCIFRAKYLTLPHPSYHNRASVLIPMLCLLYQQGKMQRYACKITKSKDLRQNKGQK</sequence>
<dbReference type="STRING" id="1357400.HMPREF2086_01066"/>
<keyword evidence="6" id="KW-0547">Nucleotide-binding</keyword>
<dbReference type="PANTHER" id="PTHR43071:SF1">
    <property type="entry name" value="2-AMINO-4-HYDROXY-6-HYDROXYMETHYLDIHYDROPTERIDINE PYROPHOSPHOKINASE"/>
    <property type="match status" value="1"/>
</dbReference>
<evidence type="ECO:0000256" key="5">
    <source>
        <dbReference type="ARBA" id="ARBA00022679"/>
    </source>
</evidence>
<comment type="similarity">
    <text evidence="2">Belongs to the HPPK family.</text>
</comment>
<proteinExistence type="inferred from homology"/>
<evidence type="ECO:0000313" key="15">
    <source>
        <dbReference type="EMBL" id="ETD23267.1"/>
    </source>
</evidence>
<dbReference type="GO" id="GO:0046656">
    <property type="term" value="P:folic acid biosynthetic process"/>
    <property type="evidence" value="ECO:0007669"/>
    <property type="project" value="UniProtKB-KW"/>
</dbReference>
<feature type="transmembrane region" description="Helical" evidence="13">
    <location>
        <begin position="120"/>
        <end position="144"/>
    </location>
</feature>
<evidence type="ECO:0000256" key="3">
    <source>
        <dbReference type="ARBA" id="ARBA00013253"/>
    </source>
</evidence>
<dbReference type="GO" id="GO:0016301">
    <property type="term" value="F:kinase activity"/>
    <property type="evidence" value="ECO:0007669"/>
    <property type="project" value="UniProtKB-KW"/>
</dbReference>
<dbReference type="PATRIC" id="fig|1357400.3.peg.1452"/>
<evidence type="ECO:0000256" key="13">
    <source>
        <dbReference type="SAM" id="Phobius"/>
    </source>
</evidence>
<comment type="function">
    <text evidence="10">Catalyzes the transfer of pyrophosphate from adenosine triphosphate (ATP) to 6-hydroxymethyl-7,8-dihydropterin, an enzymatic step in folate biosynthesis pathway.</text>
</comment>
<dbReference type="GO" id="GO:0046654">
    <property type="term" value="P:tetrahydrofolate biosynthetic process"/>
    <property type="evidence" value="ECO:0007669"/>
    <property type="project" value="UniProtKB-UniPathway"/>
</dbReference>
<evidence type="ECO:0000256" key="12">
    <source>
        <dbReference type="ARBA" id="ARBA00033413"/>
    </source>
</evidence>
<comment type="pathway">
    <text evidence="1">Cofactor biosynthesis; tetrahydrofolate biosynthesis; 2-amino-4-hydroxy-6-hydroxymethyl-7,8-dihydropteridine diphosphate from 7,8-dihydroneopterin triphosphate: step 4/4.</text>
</comment>
<evidence type="ECO:0000256" key="11">
    <source>
        <dbReference type="ARBA" id="ARBA00029766"/>
    </source>
</evidence>
<evidence type="ECO:0000313" key="16">
    <source>
        <dbReference type="Proteomes" id="UP000018731"/>
    </source>
</evidence>
<evidence type="ECO:0000256" key="8">
    <source>
        <dbReference type="ARBA" id="ARBA00022840"/>
    </source>
</evidence>
<dbReference type="eggNOG" id="COG0801">
    <property type="taxonomic scope" value="Bacteria"/>
</dbReference>
<reference evidence="15 16" key="1">
    <citation type="journal article" date="2014" name="Genome Announc.">
        <title>Draft genome sequences of six enterohepatic helicobacter species isolated from humans and one from rhesus macaques.</title>
        <authorList>
            <person name="Shen Z."/>
            <person name="Sheh A."/>
            <person name="Young S.K."/>
            <person name="Abouelliel A."/>
            <person name="Ward D.V."/>
            <person name="Earl A.M."/>
            <person name="Fox J.G."/>
        </authorList>
    </citation>
    <scope>NUCLEOTIDE SEQUENCE [LARGE SCALE GENOMIC DNA]</scope>
    <source>
        <strain evidence="15 16">MIT 99-5501</strain>
    </source>
</reference>
<feature type="domain" description="7,8-dihydro-6-hydroxymethylpterin-pyrophosphokinase" evidence="14">
    <location>
        <begin position="157"/>
        <end position="168"/>
    </location>
</feature>
<evidence type="ECO:0000256" key="2">
    <source>
        <dbReference type="ARBA" id="ARBA00005810"/>
    </source>
</evidence>
<dbReference type="GO" id="GO:0003848">
    <property type="term" value="F:2-amino-4-hydroxy-6-hydroxymethyldihydropteridine diphosphokinase activity"/>
    <property type="evidence" value="ECO:0007669"/>
    <property type="project" value="UniProtKB-EC"/>
</dbReference>
<evidence type="ECO:0000256" key="10">
    <source>
        <dbReference type="ARBA" id="ARBA00029409"/>
    </source>
</evidence>
<dbReference type="Gene3D" id="3.30.70.560">
    <property type="entry name" value="7,8-Dihydro-6-hydroxymethylpterin-pyrophosphokinase HPPK"/>
    <property type="match status" value="1"/>
</dbReference>
<keyword evidence="13" id="KW-0472">Membrane</keyword>
<comment type="caution">
    <text evidence="15">The sequence shown here is derived from an EMBL/GenBank/DDBJ whole genome shotgun (WGS) entry which is preliminary data.</text>
</comment>
<keyword evidence="13" id="KW-0812">Transmembrane</keyword>
<keyword evidence="5" id="KW-0808">Transferase</keyword>
<dbReference type="InterPro" id="IPR000550">
    <property type="entry name" value="Hppk"/>
</dbReference>
<dbReference type="EC" id="2.7.6.3" evidence="3"/>
<keyword evidence="7 15" id="KW-0418">Kinase</keyword>